<dbReference type="Gene3D" id="3.40.30.10">
    <property type="entry name" value="Glutaredoxin"/>
    <property type="match status" value="1"/>
</dbReference>
<dbReference type="EMBL" id="UOFY01000062">
    <property type="protein sequence ID" value="VAX11096.1"/>
    <property type="molecule type" value="Genomic_DNA"/>
</dbReference>
<dbReference type="PROSITE" id="PS51352">
    <property type="entry name" value="THIOREDOXIN_2"/>
    <property type="match status" value="1"/>
</dbReference>
<dbReference type="Pfam" id="PF01323">
    <property type="entry name" value="DSBA"/>
    <property type="match status" value="1"/>
</dbReference>
<dbReference type="GO" id="GO:0042597">
    <property type="term" value="C:periplasmic space"/>
    <property type="evidence" value="ECO:0007669"/>
    <property type="project" value="UniProtKB-SubCell"/>
</dbReference>
<evidence type="ECO:0000256" key="3">
    <source>
        <dbReference type="ARBA" id="ARBA00013831"/>
    </source>
</evidence>
<dbReference type="InterPro" id="IPR001853">
    <property type="entry name" value="DSBA-like_thioredoxin_dom"/>
</dbReference>
<comment type="subcellular location">
    <subcellularLocation>
        <location evidence="1">Periplasm</location>
    </subcellularLocation>
</comment>
<name>A0A3B1AYD7_9ZZZZ</name>
<dbReference type="InterPro" id="IPR050824">
    <property type="entry name" value="Thiol_disulfide_DsbA"/>
</dbReference>
<dbReference type="AlphaFoldDB" id="A0A3B1AYD7"/>
<dbReference type="CDD" id="cd03019">
    <property type="entry name" value="DsbA_DsbA"/>
    <property type="match status" value="1"/>
</dbReference>
<evidence type="ECO:0000256" key="4">
    <source>
        <dbReference type="ARBA" id="ARBA00022729"/>
    </source>
</evidence>
<keyword evidence="5" id="KW-0574">Periplasm</keyword>
<dbReference type="PANTHER" id="PTHR35891:SF2">
    <property type="entry name" value="THIOL:DISULFIDE INTERCHANGE PROTEIN DSBA"/>
    <property type="match status" value="1"/>
</dbReference>
<sequence length="210" mass="23798">MQNGLRTLLALVMVFVFLSAASARNYDEGIEYKRLKSPVPTQVESGKVEVVELFWYGCPHCFRLEPDLHKWLKNKPENVEFIRIPAVFNKTWELHAKAYYTAAFLGVMDKIHKPLFDAMHLKKQRMGTAAEIREFFIKQGVSAKDFDSVFKSFGVDAKVRRAKTLSKQYGISGVPAVIVNGKYLTDGPMAGGRKGMIDVMNYLIKKESAK</sequence>
<protein>
    <recommendedName>
        <fullName evidence="3">Thiol:disulfide interchange protein DsbA</fullName>
    </recommendedName>
</protein>
<organism evidence="9">
    <name type="scientific">hydrothermal vent metagenome</name>
    <dbReference type="NCBI Taxonomy" id="652676"/>
    <lineage>
        <taxon>unclassified sequences</taxon>
        <taxon>metagenomes</taxon>
        <taxon>ecological metagenomes</taxon>
    </lineage>
</organism>
<keyword evidence="6" id="KW-1015">Disulfide bond</keyword>
<dbReference type="PANTHER" id="PTHR35891">
    <property type="entry name" value="THIOL:DISULFIDE INTERCHANGE PROTEIN DSBA"/>
    <property type="match status" value="1"/>
</dbReference>
<evidence type="ECO:0000256" key="5">
    <source>
        <dbReference type="ARBA" id="ARBA00022764"/>
    </source>
</evidence>
<dbReference type="GO" id="GO:0016491">
    <property type="term" value="F:oxidoreductase activity"/>
    <property type="evidence" value="ECO:0007669"/>
    <property type="project" value="InterPro"/>
</dbReference>
<comment type="similarity">
    <text evidence="2">Belongs to the thioredoxin family. DsbA subfamily.</text>
</comment>
<evidence type="ECO:0000259" key="8">
    <source>
        <dbReference type="PROSITE" id="PS51352"/>
    </source>
</evidence>
<evidence type="ECO:0000256" key="1">
    <source>
        <dbReference type="ARBA" id="ARBA00004418"/>
    </source>
</evidence>
<dbReference type="InterPro" id="IPR023205">
    <property type="entry name" value="DsbA/DsbL"/>
</dbReference>
<dbReference type="InterPro" id="IPR017937">
    <property type="entry name" value="Thioredoxin_CS"/>
</dbReference>
<dbReference type="SUPFAM" id="SSF52833">
    <property type="entry name" value="Thioredoxin-like"/>
    <property type="match status" value="1"/>
</dbReference>
<evidence type="ECO:0000256" key="2">
    <source>
        <dbReference type="ARBA" id="ARBA00005791"/>
    </source>
</evidence>
<reference evidence="9" key="1">
    <citation type="submission" date="2018-06" db="EMBL/GenBank/DDBJ databases">
        <authorList>
            <person name="Zhirakovskaya E."/>
        </authorList>
    </citation>
    <scope>NUCLEOTIDE SEQUENCE</scope>
</reference>
<evidence type="ECO:0000256" key="6">
    <source>
        <dbReference type="ARBA" id="ARBA00023157"/>
    </source>
</evidence>
<feature type="domain" description="Thioredoxin" evidence="8">
    <location>
        <begin position="12"/>
        <end position="155"/>
    </location>
</feature>
<evidence type="ECO:0000256" key="7">
    <source>
        <dbReference type="ARBA" id="ARBA00023284"/>
    </source>
</evidence>
<dbReference type="InterPro" id="IPR013766">
    <property type="entry name" value="Thioredoxin_domain"/>
</dbReference>
<dbReference type="PROSITE" id="PS00194">
    <property type="entry name" value="THIOREDOXIN_1"/>
    <property type="match status" value="1"/>
</dbReference>
<evidence type="ECO:0000313" key="9">
    <source>
        <dbReference type="EMBL" id="VAX11096.1"/>
    </source>
</evidence>
<dbReference type="PIRSF" id="PIRSF001488">
    <property type="entry name" value="Tdi_protein"/>
    <property type="match status" value="1"/>
</dbReference>
<gene>
    <name evidence="9" type="ORF">MNBD_GAMMA25-1492</name>
</gene>
<proteinExistence type="inferred from homology"/>
<keyword evidence="7" id="KW-0676">Redox-active center</keyword>
<keyword evidence="4" id="KW-0732">Signal</keyword>
<dbReference type="InterPro" id="IPR036249">
    <property type="entry name" value="Thioredoxin-like_sf"/>
</dbReference>
<accession>A0A3B1AYD7</accession>